<sequence length="66" mass="7613">MKLYVIMLKGCDEPVGIFKNSLYAKQTVANLKDKYGDDKEFKIIVYPLKSMFECDIPSLLAPVYIY</sequence>
<proteinExistence type="predicted"/>
<protein>
    <submittedName>
        <fullName evidence="1">Uncharacterized protein</fullName>
    </submittedName>
</protein>
<gene>
    <name evidence="1" type="ORF">B521_0032</name>
</gene>
<evidence type="ECO:0000313" key="2">
    <source>
        <dbReference type="Proteomes" id="UP000308874"/>
    </source>
</evidence>
<dbReference type="Proteomes" id="UP000308874">
    <property type="component" value="Segment"/>
</dbReference>
<name>A0A4Y5FED3_9CAUD</name>
<reference evidence="1 2" key="1">
    <citation type="submission" date="2019-02" db="EMBL/GenBank/DDBJ databases">
        <title>Isolation of virulent Lactobacillus brevis phages.</title>
        <authorList>
            <person name="Feyereisen M."/>
            <person name="Mahony J."/>
            <person name="O'Sullivan T."/>
            <person name="van Sinderen D."/>
        </authorList>
    </citation>
    <scope>NUCLEOTIDE SEQUENCE [LARGE SCALE GENOMIC DNA]</scope>
</reference>
<dbReference type="EMBL" id="MK504443">
    <property type="protein sequence ID" value="QBJ03382.1"/>
    <property type="molecule type" value="Genomic_DNA"/>
</dbReference>
<organism evidence="1 2">
    <name type="scientific">Lactobacillus phage 521B</name>
    <dbReference type="NCBI Taxonomy" id="2510942"/>
    <lineage>
        <taxon>Viruses</taxon>
        <taxon>Duplodnaviria</taxon>
        <taxon>Heunggongvirae</taxon>
        <taxon>Uroviricota</taxon>
        <taxon>Caudoviricetes</taxon>
        <taxon>Herelleviridae</taxon>
        <taxon>Tybeckvirus</taxon>
        <taxon>Tybeckvirus tv521B</taxon>
    </lineage>
</organism>
<evidence type="ECO:0000313" key="1">
    <source>
        <dbReference type="EMBL" id="QBJ03382.1"/>
    </source>
</evidence>
<keyword evidence="2" id="KW-1185">Reference proteome</keyword>
<accession>A0A4Y5FED3</accession>